<comment type="caution">
    <text evidence="2">The sequence shown here is derived from an EMBL/GenBank/DDBJ whole genome shotgun (WGS) entry which is preliminary data.</text>
</comment>
<dbReference type="EMBL" id="VDFV01000012">
    <property type="protein sequence ID" value="TNC71681.1"/>
    <property type="molecule type" value="Genomic_DNA"/>
</dbReference>
<keyword evidence="1" id="KW-0472">Membrane</keyword>
<keyword evidence="1" id="KW-0812">Transmembrane</keyword>
<dbReference type="AlphaFoldDB" id="A0A5C4NA19"/>
<accession>A0A5C4NA19</accession>
<feature type="transmembrane region" description="Helical" evidence="1">
    <location>
        <begin position="128"/>
        <end position="152"/>
    </location>
</feature>
<evidence type="ECO:0000256" key="1">
    <source>
        <dbReference type="SAM" id="Phobius"/>
    </source>
</evidence>
<evidence type="ECO:0000313" key="2">
    <source>
        <dbReference type="EMBL" id="TNC71681.1"/>
    </source>
</evidence>
<keyword evidence="3" id="KW-1185">Reference proteome</keyword>
<keyword evidence="1" id="KW-1133">Transmembrane helix</keyword>
<proteinExistence type="predicted"/>
<name>A0A5C4NA19_9RHOB</name>
<sequence>MIVDYLKKGGFAALMLATVALGGATLWTDAGATERALDDHGVTTRAYVVQRQPAAEGTEALPRVTYLYRSGPVDGAQRTHRIAHEVPQAVYDEARVGERVEIRYLPESPAIAEVHAGEFTDGRTSLDVMALVAALVAALAAAGVAVGGLGLARRPGVVARAA</sequence>
<dbReference type="RefSeq" id="WP_139081717.1">
    <property type="nucleotide sequence ID" value="NZ_VDFV01000012.1"/>
</dbReference>
<dbReference type="Proteomes" id="UP000305709">
    <property type="component" value="Unassembled WGS sequence"/>
</dbReference>
<reference evidence="2 3" key="1">
    <citation type="submission" date="2019-06" db="EMBL/GenBank/DDBJ databases">
        <authorList>
            <person name="Jiang L."/>
        </authorList>
    </citation>
    <scope>NUCLEOTIDE SEQUENCE [LARGE SCALE GENOMIC DNA]</scope>
    <source>
        <strain evidence="2 3">YIM 48858</strain>
    </source>
</reference>
<organism evidence="2 3">
    <name type="scientific">Rubellimicrobium roseum</name>
    <dbReference type="NCBI Taxonomy" id="687525"/>
    <lineage>
        <taxon>Bacteria</taxon>
        <taxon>Pseudomonadati</taxon>
        <taxon>Pseudomonadota</taxon>
        <taxon>Alphaproteobacteria</taxon>
        <taxon>Rhodobacterales</taxon>
        <taxon>Roseobacteraceae</taxon>
        <taxon>Rubellimicrobium</taxon>
    </lineage>
</organism>
<dbReference type="OrthoDB" id="7848349at2"/>
<protein>
    <submittedName>
        <fullName evidence="2">DUF3592 domain-containing protein</fullName>
    </submittedName>
</protein>
<gene>
    <name evidence="2" type="ORF">FHG71_10965</name>
</gene>
<evidence type="ECO:0000313" key="3">
    <source>
        <dbReference type="Proteomes" id="UP000305709"/>
    </source>
</evidence>